<proteinExistence type="predicted"/>
<dbReference type="RefSeq" id="WP_380557157.1">
    <property type="nucleotide sequence ID" value="NZ_JBHEZY010000014.1"/>
</dbReference>
<gene>
    <name evidence="2" type="ORF">ACEZDB_28900</name>
</gene>
<keyword evidence="1" id="KW-0812">Transmembrane</keyword>
<protein>
    <submittedName>
        <fullName evidence="2">DUF6082 family protein</fullName>
    </submittedName>
</protein>
<sequence>MDSTEGTAGTVWQYTWKVLVALILLAVIAVACVALSGWMNDSVVSLAGSMGRAKDLGTVGQYFDAGSAVFSGIALLLVIVTTVMQRRELAMQRDSLGKSQWELHRSAETEMRKLHMDLIKMAIDDDSLAKLWSYDDSIPAEQVRQYLYANLIFSHLLLNHELHVIDETNILGHIHGVARSPIFREYWVASASARALLNQESTEYKFGQLIDSILQQPPDPPDGLRVA</sequence>
<comment type="caution">
    <text evidence="2">The sequence shown here is derived from an EMBL/GenBank/DDBJ whole genome shotgun (WGS) entry which is preliminary data.</text>
</comment>
<keyword evidence="1" id="KW-1133">Transmembrane helix</keyword>
<dbReference type="InterPro" id="IPR045728">
    <property type="entry name" value="DUF6082"/>
</dbReference>
<evidence type="ECO:0000256" key="1">
    <source>
        <dbReference type="SAM" id="Phobius"/>
    </source>
</evidence>
<organism evidence="2 3">
    <name type="scientific">Streptacidiphilus alkalitolerans</name>
    <dbReference type="NCBI Taxonomy" id="3342712"/>
    <lineage>
        <taxon>Bacteria</taxon>
        <taxon>Bacillati</taxon>
        <taxon>Actinomycetota</taxon>
        <taxon>Actinomycetes</taxon>
        <taxon>Kitasatosporales</taxon>
        <taxon>Streptomycetaceae</taxon>
        <taxon>Streptacidiphilus</taxon>
    </lineage>
</organism>
<dbReference type="EMBL" id="JBHEZY010000014">
    <property type="protein sequence ID" value="MFC1434666.1"/>
    <property type="molecule type" value="Genomic_DNA"/>
</dbReference>
<name>A0ABV6X8V2_9ACTN</name>
<feature type="transmembrane region" description="Helical" evidence="1">
    <location>
        <begin position="59"/>
        <end position="83"/>
    </location>
</feature>
<evidence type="ECO:0000313" key="3">
    <source>
        <dbReference type="Proteomes" id="UP001592530"/>
    </source>
</evidence>
<evidence type="ECO:0000313" key="2">
    <source>
        <dbReference type="EMBL" id="MFC1434666.1"/>
    </source>
</evidence>
<dbReference type="Pfam" id="PF19560">
    <property type="entry name" value="DUF6082"/>
    <property type="match status" value="1"/>
</dbReference>
<feature type="transmembrane region" description="Helical" evidence="1">
    <location>
        <begin position="18"/>
        <end position="39"/>
    </location>
</feature>
<reference evidence="2 3" key="1">
    <citation type="submission" date="2024-09" db="EMBL/GenBank/DDBJ databases">
        <authorList>
            <person name="Lee S.D."/>
        </authorList>
    </citation>
    <scope>NUCLEOTIDE SEQUENCE [LARGE SCALE GENOMIC DNA]</scope>
    <source>
        <strain evidence="2 3">N1-3</strain>
    </source>
</reference>
<dbReference type="Proteomes" id="UP001592530">
    <property type="component" value="Unassembled WGS sequence"/>
</dbReference>
<accession>A0ABV6X8V2</accession>
<keyword evidence="1" id="KW-0472">Membrane</keyword>